<feature type="repeat" description="ANK" evidence="7">
    <location>
        <begin position="145"/>
        <end position="177"/>
    </location>
</feature>
<feature type="domain" description="PGG" evidence="8">
    <location>
        <begin position="405"/>
        <end position="435"/>
    </location>
</feature>
<dbReference type="Proteomes" id="UP000325577">
    <property type="component" value="Linkage Group LG4"/>
</dbReference>
<name>A0A5J5A007_9ASTE</name>
<evidence type="ECO:0000256" key="4">
    <source>
        <dbReference type="ARBA" id="ARBA00022989"/>
    </source>
</evidence>
<evidence type="ECO:0000256" key="2">
    <source>
        <dbReference type="ARBA" id="ARBA00022692"/>
    </source>
</evidence>
<evidence type="ECO:0000259" key="8">
    <source>
        <dbReference type="Pfam" id="PF13962"/>
    </source>
</evidence>
<gene>
    <name evidence="9" type="ORF">F0562_010861</name>
</gene>
<dbReference type="InterPro" id="IPR036770">
    <property type="entry name" value="Ankyrin_rpt-contain_sf"/>
</dbReference>
<dbReference type="EMBL" id="CM018047">
    <property type="protein sequence ID" value="KAA8524415.1"/>
    <property type="molecule type" value="Genomic_DNA"/>
</dbReference>
<accession>A0A5J5A007</accession>
<keyword evidence="3" id="KW-0677">Repeat</keyword>
<keyword evidence="6" id="KW-0472">Membrane</keyword>
<keyword evidence="4" id="KW-1133">Transmembrane helix</keyword>
<dbReference type="PANTHER" id="PTHR24186:SF46">
    <property type="entry name" value="PROTEIN ACCELERATED CELL DEATH 6-LIKE"/>
    <property type="match status" value="1"/>
</dbReference>
<evidence type="ECO:0000256" key="5">
    <source>
        <dbReference type="ARBA" id="ARBA00023043"/>
    </source>
</evidence>
<evidence type="ECO:0000256" key="3">
    <source>
        <dbReference type="ARBA" id="ARBA00022737"/>
    </source>
</evidence>
<organism evidence="9 10">
    <name type="scientific">Nyssa sinensis</name>
    <dbReference type="NCBI Taxonomy" id="561372"/>
    <lineage>
        <taxon>Eukaryota</taxon>
        <taxon>Viridiplantae</taxon>
        <taxon>Streptophyta</taxon>
        <taxon>Embryophyta</taxon>
        <taxon>Tracheophyta</taxon>
        <taxon>Spermatophyta</taxon>
        <taxon>Magnoliopsida</taxon>
        <taxon>eudicotyledons</taxon>
        <taxon>Gunneridae</taxon>
        <taxon>Pentapetalae</taxon>
        <taxon>asterids</taxon>
        <taxon>Cornales</taxon>
        <taxon>Nyssaceae</taxon>
        <taxon>Nyssa</taxon>
    </lineage>
</organism>
<dbReference type="SUPFAM" id="SSF48403">
    <property type="entry name" value="Ankyrin repeat"/>
    <property type="match status" value="1"/>
</dbReference>
<dbReference type="Pfam" id="PF12796">
    <property type="entry name" value="Ank_2"/>
    <property type="match status" value="2"/>
</dbReference>
<dbReference type="SMART" id="SM00248">
    <property type="entry name" value="ANK"/>
    <property type="match status" value="8"/>
</dbReference>
<dbReference type="PROSITE" id="PS50297">
    <property type="entry name" value="ANK_REP_REGION"/>
    <property type="match status" value="1"/>
</dbReference>
<dbReference type="InterPro" id="IPR002110">
    <property type="entry name" value="Ankyrin_rpt"/>
</dbReference>
<sequence>MEEEKKEPEHYGMAKSVNPVIYKTIVVGDINGLMGALDPELSLLRQSLPRPIQEQKLQRGPSSFHLAASAGHLSTIQSLISNARQFASSNSENSEARVEEIKEVVKEANEEENTPLHLALKNYHYQVAVFLFNQNQEASCCLNKEKKSPLYLAVEAGHLELVSLMMEYIIQSDNPDERLKSGNSIVHAATGTRNKEVLDKLLRCWSSLIDSVDKNGKTPLSYAASIGYLDGVCCILDLKAFTEYTYSRDRDGFYPIHMASRNGHINVIQEFLKRCPDSRELFNPKGQNIPHVVAENGRVNAVSYMLKISELENLINEIDKDGNTSLHLASKYWHPKVVSILTWDKRVCLELVNDKDRTTLDVIKYYHYDLPSFQLRLTWQALRYANVPRPPRGKKRHSYEPGDRYYKDRVNTLLLVATRVATVTFTASFTMPEGHND</sequence>
<evidence type="ECO:0000256" key="6">
    <source>
        <dbReference type="ARBA" id="ARBA00023136"/>
    </source>
</evidence>
<feature type="repeat" description="ANK" evidence="7">
    <location>
        <begin position="251"/>
        <end position="274"/>
    </location>
</feature>
<evidence type="ECO:0000313" key="10">
    <source>
        <dbReference type="Proteomes" id="UP000325577"/>
    </source>
</evidence>
<keyword evidence="5 7" id="KW-0040">ANK repeat</keyword>
<dbReference type="PANTHER" id="PTHR24186">
    <property type="entry name" value="PROTEIN PHOSPHATASE 1 REGULATORY SUBUNIT"/>
    <property type="match status" value="1"/>
</dbReference>
<comment type="subcellular location">
    <subcellularLocation>
        <location evidence="1">Membrane</location>
        <topology evidence="1">Multi-pass membrane protein</topology>
    </subcellularLocation>
</comment>
<dbReference type="GO" id="GO:0005886">
    <property type="term" value="C:plasma membrane"/>
    <property type="evidence" value="ECO:0007669"/>
    <property type="project" value="TreeGrafter"/>
</dbReference>
<keyword evidence="2" id="KW-0812">Transmembrane</keyword>
<evidence type="ECO:0000313" key="9">
    <source>
        <dbReference type="EMBL" id="KAA8524415.1"/>
    </source>
</evidence>
<dbReference type="Pfam" id="PF13962">
    <property type="entry name" value="PGG"/>
    <property type="match status" value="1"/>
</dbReference>
<dbReference type="Gene3D" id="1.25.40.20">
    <property type="entry name" value="Ankyrin repeat-containing domain"/>
    <property type="match status" value="2"/>
</dbReference>
<keyword evidence="10" id="KW-1185">Reference proteome</keyword>
<protein>
    <recommendedName>
        <fullName evidence="8">PGG domain-containing protein</fullName>
    </recommendedName>
</protein>
<dbReference type="InterPro" id="IPR026961">
    <property type="entry name" value="PGG_dom"/>
</dbReference>
<dbReference type="AlphaFoldDB" id="A0A5J5A007"/>
<dbReference type="PROSITE" id="PS50088">
    <property type="entry name" value="ANK_REPEAT"/>
    <property type="match status" value="2"/>
</dbReference>
<evidence type="ECO:0000256" key="7">
    <source>
        <dbReference type="PROSITE-ProRule" id="PRU00023"/>
    </source>
</evidence>
<dbReference type="OrthoDB" id="598775at2759"/>
<reference evidence="9 10" key="1">
    <citation type="submission" date="2019-09" db="EMBL/GenBank/DDBJ databases">
        <title>A chromosome-level genome assembly of the Chinese tupelo Nyssa sinensis.</title>
        <authorList>
            <person name="Yang X."/>
            <person name="Kang M."/>
            <person name="Yang Y."/>
            <person name="Xiong H."/>
            <person name="Wang M."/>
            <person name="Zhang Z."/>
            <person name="Wang Z."/>
            <person name="Wu H."/>
            <person name="Ma T."/>
            <person name="Liu J."/>
            <person name="Xi Z."/>
        </authorList>
    </citation>
    <scope>NUCLEOTIDE SEQUENCE [LARGE SCALE GENOMIC DNA]</scope>
    <source>
        <strain evidence="9">J267</strain>
        <tissue evidence="9">Leaf</tissue>
    </source>
</reference>
<proteinExistence type="predicted"/>
<evidence type="ECO:0000256" key="1">
    <source>
        <dbReference type="ARBA" id="ARBA00004141"/>
    </source>
</evidence>